<evidence type="ECO:0000313" key="2">
    <source>
        <dbReference type="Proteomes" id="UP001237642"/>
    </source>
</evidence>
<accession>A0AAD8J8U2</accession>
<organism evidence="1 2">
    <name type="scientific">Heracleum sosnowskyi</name>
    <dbReference type="NCBI Taxonomy" id="360622"/>
    <lineage>
        <taxon>Eukaryota</taxon>
        <taxon>Viridiplantae</taxon>
        <taxon>Streptophyta</taxon>
        <taxon>Embryophyta</taxon>
        <taxon>Tracheophyta</taxon>
        <taxon>Spermatophyta</taxon>
        <taxon>Magnoliopsida</taxon>
        <taxon>eudicotyledons</taxon>
        <taxon>Gunneridae</taxon>
        <taxon>Pentapetalae</taxon>
        <taxon>asterids</taxon>
        <taxon>campanulids</taxon>
        <taxon>Apiales</taxon>
        <taxon>Apiaceae</taxon>
        <taxon>Apioideae</taxon>
        <taxon>apioid superclade</taxon>
        <taxon>Tordylieae</taxon>
        <taxon>Tordyliinae</taxon>
        <taxon>Heracleum</taxon>
    </lineage>
</organism>
<evidence type="ECO:0000313" key="1">
    <source>
        <dbReference type="EMBL" id="KAK1399014.1"/>
    </source>
</evidence>
<reference evidence="1" key="1">
    <citation type="submission" date="2023-02" db="EMBL/GenBank/DDBJ databases">
        <title>Genome of toxic invasive species Heracleum sosnowskyi carries increased number of genes despite the absence of recent whole-genome duplications.</title>
        <authorList>
            <person name="Schelkunov M."/>
            <person name="Shtratnikova V."/>
            <person name="Makarenko M."/>
            <person name="Klepikova A."/>
            <person name="Omelchenko D."/>
            <person name="Novikova G."/>
            <person name="Obukhova E."/>
            <person name="Bogdanov V."/>
            <person name="Penin A."/>
            <person name="Logacheva M."/>
        </authorList>
    </citation>
    <scope>NUCLEOTIDE SEQUENCE</scope>
    <source>
        <strain evidence="1">Hsosn_3</strain>
        <tissue evidence="1">Leaf</tissue>
    </source>
</reference>
<keyword evidence="2" id="KW-1185">Reference proteome</keyword>
<name>A0AAD8J8U2_9APIA</name>
<comment type="caution">
    <text evidence="1">The sequence shown here is derived from an EMBL/GenBank/DDBJ whole genome shotgun (WGS) entry which is preliminary data.</text>
</comment>
<dbReference type="AlphaFoldDB" id="A0AAD8J8U2"/>
<protein>
    <submittedName>
        <fullName evidence="1">Uncharacterized protein</fullName>
    </submittedName>
</protein>
<reference evidence="1" key="2">
    <citation type="submission" date="2023-05" db="EMBL/GenBank/DDBJ databases">
        <authorList>
            <person name="Schelkunov M.I."/>
        </authorList>
    </citation>
    <scope>NUCLEOTIDE SEQUENCE</scope>
    <source>
        <strain evidence="1">Hsosn_3</strain>
        <tissue evidence="1">Leaf</tissue>
    </source>
</reference>
<gene>
    <name evidence="1" type="ORF">POM88_008877</name>
</gene>
<dbReference type="Proteomes" id="UP001237642">
    <property type="component" value="Unassembled WGS sequence"/>
</dbReference>
<dbReference type="EMBL" id="JAUIZM010000002">
    <property type="protein sequence ID" value="KAK1399014.1"/>
    <property type="molecule type" value="Genomic_DNA"/>
</dbReference>
<proteinExistence type="predicted"/>
<sequence length="118" mass="13392">MGNTTLAAEWSKHGIPPADQVNIVQREDFLNETELQGAHAAYAVNTYFHLAIHQAKVLRDSEWAAKKKSKRLTNDVKIYEAHTLVAEKEISYLRAENQKLVMDRATAIDDYMGSDDFL</sequence>